<dbReference type="AlphaFoldDB" id="A0A0K1S2J3"/>
<dbReference type="EMBL" id="CP011339">
    <property type="protein sequence ID" value="AKV68218.1"/>
    <property type="molecule type" value="Genomic_DNA"/>
</dbReference>
<dbReference type="KEGG" id="mpk:VL20_3205"/>
<gene>
    <name evidence="2" type="ORF">VL20_3205</name>
</gene>
<organism evidence="2 3">
    <name type="scientific">Microcystis panniformis FACHB-1757</name>
    <dbReference type="NCBI Taxonomy" id="1638788"/>
    <lineage>
        <taxon>Bacteria</taxon>
        <taxon>Bacillati</taxon>
        <taxon>Cyanobacteriota</taxon>
        <taxon>Cyanophyceae</taxon>
        <taxon>Oscillatoriophycideae</taxon>
        <taxon>Chroococcales</taxon>
        <taxon>Microcystaceae</taxon>
        <taxon>Microcystis</taxon>
    </lineage>
</organism>
<dbReference type="Proteomes" id="UP000068167">
    <property type="component" value="Chromosome"/>
</dbReference>
<evidence type="ECO:0000256" key="1">
    <source>
        <dbReference type="SAM" id="MobiDB-lite"/>
    </source>
</evidence>
<evidence type="ECO:0000313" key="2">
    <source>
        <dbReference type="EMBL" id="AKV68218.1"/>
    </source>
</evidence>
<evidence type="ECO:0000313" key="3">
    <source>
        <dbReference type="Proteomes" id="UP000068167"/>
    </source>
</evidence>
<sequence>MVSDGYGTIRSRNNDFSGFGLPLSGGGGSGDRFLDKKN</sequence>
<feature type="region of interest" description="Disordered" evidence="1">
    <location>
        <begin position="1"/>
        <end position="38"/>
    </location>
</feature>
<keyword evidence="3" id="KW-1185">Reference proteome</keyword>
<protein>
    <submittedName>
        <fullName evidence="2">Uncharacterized protein</fullName>
    </submittedName>
</protein>
<accession>A0A0K1S2J3</accession>
<name>A0A0K1S2J3_9CHRO</name>
<reference evidence="2 3" key="1">
    <citation type="journal article" date="2016" name="Stand. Genomic Sci.">
        <title>Complete genome sequence and genomic characterization of Microcystis panniformis FACHB 1757 by third-generation sequencing.</title>
        <authorList>
            <person name="Zhang J.Y."/>
            <person name="Guan R."/>
            <person name="Zhang H.J."/>
            <person name="Li H."/>
            <person name="Xiao P."/>
            <person name="Yu G.L."/>
            <person name="Du L."/>
            <person name="Cao D.M."/>
            <person name="Zhu B.C."/>
            <person name="Li R.H."/>
            <person name="Lu Z.H."/>
        </authorList>
    </citation>
    <scope>NUCLEOTIDE SEQUENCE [LARGE SCALE GENOMIC DNA]</scope>
    <source>
        <strain evidence="2 3">FACHB-1757</strain>
    </source>
</reference>
<proteinExistence type="predicted"/>
<dbReference type="PATRIC" id="fig|1638788.3.peg.3232"/>